<keyword evidence="1" id="KW-1133">Transmembrane helix</keyword>
<keyword evidence="1" id="KW-0812">Transmembrane</keyword>
<feature type="transmembrane region" description="Helical" evidence="1">
    <location>
        <begin position="395"/>
        <end position="415"/>
    </location>
</feature>
<evidence type="ECO:0000313" key="2">
    <source>
        <dbReference type="EMBL" id="SDJ15128.1"/>
    </source>
</evidence>
<protein>
    <submittedName>
        <fullName evidence="2">Multidrug efflux pump subunit AcrB</fullName>
    </submittedName>
</protein>
<evidence type="ECO:0000256" key="1">
    <source>
        <dbReference type="SAM" id="Phobius"/>
    </source>
</evidence>
<dbReference type="InterPro" id="IPR027463">
    <property type="entry name" value="AcrB_DN_DC_subdom"/>
</dbReference>
<dbReference type="InterPro" id="IPR001036">
    <property type="entry name" value="Acrflvin-R"/>
</dbReference>
<feature type="transmembrane region" description="Helical" evidence="1">
    <location>
        <begin position="475"/>
        <end position="494"/>
    </location>
</feature>
<organism evidence="2 3">
    <name type="scientific">Ferrimonas sediminum</name>
    <dbReference type="NCBI Taxonomy" id="718193"/>
    <lineage>
        <taxon>Bacteria</taxon>
        <taxon>Pseudomonadati</taxon>
        <taxon>Pseudomonadota</taxon>
        <taxon>Gammaproteobacteria</taxon>
        <taxon>Alteromonadales</taxon>
        <taxon>Ferrimonadaceae</taxon>
        <taxon>Ferrimonas</taxon>
    </lineage>
</organism>
<name>A0A1G8RDT8_9GAMM</name>
<feature type="transmembrane region" description="Helical" evidence="1">
    <location>
        <begin position="906"/>
        <end position="927"/>
    </location>
</feature>
<dbReference type="PRINTS" id="PR00702">
    <property type="entry name" value="ACRIFLAVINRP"/>
</dbReference>
<dbReference type="OrthoDB" id="9757940at2"/>
<feature type="transmembrane region" description="Helical" evidence="1">
    <location>
        <begin position="880"/>
        <end position="900"/>
    </location>
</feature>
<dbReference type="PANTHER" id="PTHR32063">
    <property type="match status" value="1"/>
</dbReference>
<reference evidence="3" key="1">
    <citation type="submission" date="2016-10" db="EMBL/GenBank/DDBJ databases">
        <authorList>
            <person name="Varghese N."/>
            <person name="Submissions S."/>
        </authorList>
    </citation>
    <scope>NUCLEOTIDE SEQUENCE [LARGE SCALE GENOMIC DNA]</scope>
    <source>
        <strain evidence="3">DSM 23317</strain>
    </source>
</reference>
<dbReference type="Gene3D" id="3.30.70.1430">
    <property type="entry name" value="Multidrug efflux transporter AcrB pore domain"/>
    <property type="match status" value="2"/>
</dbReference>
<dbReference type="SUPFAM" id="SSF82866">
    <property type="entry name" value="Multidrug efflux transporter AcrB transmembrane domain"/>
    <property type="match status" value="2"/>
</dbReference>
<dbReference type="PANTHER" id="PTHR32063:SF18">
    <property type="entry name" value="CATION EFFLUX SYSTEM PROTEIN"/>
    <property type="match status" value="1"/>
</dbReference>
<sequence length="1016" mass="111969">MNPATLTINKRFFASFLTTLLCLLGLYGYSAMGKLEDPAFTVKTAAVVTLYPGASAEEVESRVTDVMERKLQQMGKLWKLRSVSRPGQSMIFVELIETTTGTELPQHWDLLRRKVNDVKLELPLEAQVSVVIDEFSEVYGMLFAVSGDGIPARELNHYARQLQRQLKAVNGVNKVLLQGLMERAIFIEIDEAKLAKFRLTPVQLFDQLQSQNLVSHPGQMTLGYERIRITQTDTLDSVDALRNLTLRGGAGPVGDDRFRLGDVARVHEADRDTPLSMSRYNGQAAVTVAVNPQNGINVVAIGDTLKQAIADFEARMPAGVNVNTIVFQPDEVQKSVNNFVGNLLSSIAIVVLVLWLFMGWRSASIVGASLGITLLLTLVYMKIGAVDLHRVSVGAFILALGMLVDNAIVITDLFIAKLRAGINRDRAAAEAVKETAIPLLAATLIAIAATTPVLFSQTSAAEFAIDLFKVMASSLMLSWIVAVTITPLLCWQFYRPADDAQSEPAWQRQSRRLITLILNHRKRTLTVVAVTLVATGLLSTQILVNFMPGSDRAITFVDYWLPQGGDLQHTAADMAKIEHWLLQQPEVTHIASFIGGGAPRFTVTYEPEPNDPAYGQILVSLQHFDQIPELRRRGNAFLKAEFPQAEPRFRPLKLATVDKFNIEARFSGANPRVLRQLAAEAKAIMQAHPNLQYVRDDWRQPSKVLIPEFNQDNARLAGVTRNDVNLALARATDGLLVANLYQGRDRLPVLLRQPSAERNDFSTLLTLPVKPLMGGHSVPMGQVVDRFDLGFEEGQIWRRDRVRTMTVQADVEGMYASQARQQIAAAIEAIALPQGYTMTWGGEFYDEDRSVKDIFAQLPKAGVMMLILMVAMFNGLRQPLVIVMTIPLALMGVIPLLLVANMPFGFMALVGVIALSGMIIKNGIVLMDQINMEIANGRSAFDALVEAAVNRTLAISMAALTTVLGMIPLWWDPLFGPMAATIIGGLSVATFLTLLIMPVFYAVLYRVPAQQEQHNA</sequence>
<keyword evidence="1" id="KW-0472">Membrane</keyword>
<feature type="transmembrane region" description="Helical" evidence="1">
    <location>
        <begin position="365"/>
        <end position="383"/>
    </location>
</feature>
<dbReference type="Proteomes" id="UP000199527">
    <property type="component" value="Unassembled WGS sequence"/>
</dbReference>
<dbReference type="SUPFAM" id="SSF82714">
    <property type="entry name" value="Multidrug efflux transporter AcrB TolC docking domain, DN and DC subdomains"/>
    <property type="match status" value="2"/>
</dbReference>
<dbReference type="AlphaFoldDB" id="A0A1G8RDT8"/>
<feature type="transmembrane region" description="Helical" evidence="1">
    <location>
        <begin position="948"/>
        <end position="971"/>
    </location>
</feature>
<dbReference type="Gene3D" id="1.20.1640.10">
    <property type="entry name" value="Multidrug efflux transporter AcrB transmembrane domain"/>
    <property type="match status" value="2"/>
</dbReference>
<gene>
    <name evidence="2" type="ORF">SAMN04488540_105143</name>
</gene>
<dbReference type="GO" id="GO:0042910">
    <property type="term" value="F:xenobiotic transmembrane transporter activity"/>
    <property type="evidence" value="ECO:0007669"/>
    <property type="project" value="TreeGrafter"/>
</dbReference>
<feature type="transmembrane region" description="Helical" evidence="1">
    <location>
        <begin position="525"/>
        <end position="544"/>
    </location>
</feature>
<accession>A0A1G8RDT8</accession>
<proteinExistence type="predicted"/>
<dbReference type="GO" id="GO:0005886">
    <property type="term" value="C:plasma membrane"/>
    <property type="evidence" value="ECO:0007669"/>
    <property type="project" value="TreeGrafter"/>
</dbReference>
<dbReference type="Gene3D" id="3.30.2090.10">
    <property type="entry name" value="Multidrug efflux transporter AcrB TolC docking domain, DN and DC subdomains"/>
    <property type="match status" value="2"/>
</dbReference>
<dbReference type="Gene3D" id="3.30.70.1320">
    <property type="entry name" value="Multidrug efflux transporter AcrB pore domain like"/>
    <property type="match status" value="1"/>
</dbReference>
<feature type="transmembrane region" description="Helical" evidence="1">
    <location>
        <begin position="977"/>
        <end position="1004"/>
    </location>
</feature>
<dbReference type="EMBL" id="FNEM01000005">
    <property type="protein sequence ID" value="SDJ15128.1"/>
    <property type="molecule type" value="Genomic_DNA"/>
</dbReference>
<feature type="transmembrane region" description="Helical" evidence="1">
    <location>
        <begin position="339"/>
        <end position="358"/>
    </location>
</feature>
<feature type="transmembrane region" description="Helical" evidence="1">
    <location>
        <begin position="854"/>
        <end position="873"/>
    </location>
</feature>
<dbReference type="Pfam" id="PF00873">
    <property type="entry name" value="ACR_tran"/>
    <property type="match status" value="1"/>
</dbReference>
<feature type="transmembrane region" description="Helical" evidence="1">
    <location>
        <begin position="436"/>
        <end position="455"/>
    </location>
</feature>
<dbReference type="Gene3D" id="3.30.70.1440">
    <property type="entry name" value="Multidrug efflux transporter AcrB pore domain"/>
    <property type="match status" value="1"/>
</dbReference>
<evidence type="ECO:0000313" key="3">
    <source>
        <dbReference type="Proteomes" id="UP000199527"/>
    </source>
</evidence>
<keyword evidence="3" id="KW-1185">Reference proteome</keyword>
<dbReference type="RefSeq" id="WP_090364704.1">
    <property type="nucleotide sequence ID" value="NZ_FNEM01000005.1"/>
</dbReference>
<dbReference type="SUPFAM" id="SSF82693">
    <property type="entry name" value="Multidrug efflux transporter AcrB pore domain, PN1, PN2, PC1 and PC2 subdomains"/>
    <property type="match status" value="3"/>
</dbReference>